<evidence type="ECO:0000256" key="2">
    <source>
        <dbReference type="ARBA" id="ARBA00023015"/>
    </source>
</evidence>
<dbReference type="Pfam" id="PF00172">
    <property type="entry name" value="Zn_clus"/>
    <property type="match status" value="1"/>
</dbReference>
<dbReference type="AlphaFoldDB" id="A0A9N8KB25"/>
<dbReference type="PANTHER" id="PTHR31845:SF39">
    <property type="entry name" value="TRANSCRIPTION FACTOR PBCR-RELATED"/>
    <property type="match status" value="1"/>
</dbReference>
<keyword evidence="4" id="KW-0804">Transcription</keyword>
<dbReference type="PROSITE" id="PS00463">
    <property type="entry name" value="ZN2_CY6_FUNGAL_1"/>
    <property type="match status" value="1"/>
</dbReference>
<dbReference type="InterPro" id="IPR001138">
    <property type="entry name" value="Zn2Cys6_DnaBD"/>
</dbReference>
<dbReference type="PROSITE" id="PS50048">
    <property type="entry name" value="ZN2_CY6_FUNGAL_2"/>
    <property type="match status" value="1"/>
</dbReference>
<evidence type="ECO:0000256" key="4">
    <source>
        <dbReference type="ARBA" id="ARBA00023163"/>
    </source>
</evidence>
<keyword evidence="8" id="KW-1185">Reference proteome</keyword>
<dbReference type="PANTHER" id="PTHR31845">
    <property type="entry name" value="FINGER DOMAIN PROTEIN, PUTATIVE-RELATED"/>
    <property type="match status" value="1"/>
</dbReference>
<evidence type="ECO:0000313" key="8">
    <source>
        <dbReference type="Proteomes" id="UP000745764"/>
    </source>
</evidence>
<dbReference type="GO" id="GO:0000976">
    <property type="term" value="F:transcription cis-regulatory region binding"/>
    <property type="evidence" value="ECO:0007669"/>
    <property type="project" value="TreeGrafter"/>
</dbReference>
<proteinExistence type="predicted"/>
<dbReference type="SMART" id="SM00066">
    <property type="entry name" value="GAL4"/>
    <property type="match status" value="1"/>
</dbReference>
<dbReference type="Proteomes" id="UP000745764">
    <property type="component" value="Unassembled WGS sequence"/>
</dbReference>
<evidence type="ECO:0000256" key="1">
    <source>
        <dbReference type="ARBA" id="ARBA00004123"/>
    </source>
</evidence>
<name>A0A9N8KB25_9PEZI</name>
<evidence type="ECO:0000256" key="5">
    <source>
        <dbReference type="ARBA" id="ARBA00023242"/>
    </source>
</evidence>
<dbReference type="OrthoDB" id="5226580at2759"/>
<protein>
    <recommendedName>
        <fullName evidence="6">Zn(2)-C6 fungal-type domain-containing protein</fullName>
    </recommendedName>
</protein>
<dbReference type="CDD" id="cd00067">
    <property type="entry name" value="GAL4"/>
    <property type="match status" value="1"/>
</dbReference>
<dbReference type="SUPFAM" id="SSF57701">
    <property type="entry name" value="Zn2/Cys6 DNA-binding domain"/>
    <property type="match status" value="1"/>
</dbReference>
<keyword evidence="3" id="KW-0238">DNA-binding</keyword>
<dbReference type="GO" id="GO:0005634">
    <property type="term" value="C:nucleus"/>
    <property type="evidence" value="ECO:0007669"/>
    <property type="project" value="UniProtKB-SubCell"/>
</dbReference>
<evidence type="ECO:0000313" key="7">
    <source>
        <dbReference type="EMBL" id="CAD0107669.1"/>
    </source>
</evidence>
<dbReference type="EMBL" id="CAINUL010000002">
    <property type="protein sequence ID" value="CAD0107669.1"/>
    <property type="molecule type" value="Genomic_DNA"/>
</dbReference>
<dbReference type="GO" id="GO:0000981">
    <property type="term" value="F:DNA-binding transcription factor activity, RNA polymerase II-specific"/>
    <property type="evidence" value="ECO:0007669"/>
    <property type="project" value="InterPro"/>
</dbReference>
<dbReference type="InterPro" id="IPR051089">
    <property type="entry name" value="prtT"/>
</dbReference>
<dbReference type="InterPro" id="IPR036864">
    <property type="entry name" value="Zn2-C6_fun-type_DNA-bd_sf"/>
</dbReference>
<evidence type="ECO:0000259" key="6">
    <source>
        <dbReference type="PROSITE" id="PS50048"/>
    </source>
</evidence>
<gene>
    <name evidence="7" type="ORF">AWRI4620_LOCUS1924</name>
</gene>
<evidence type="ECO:0000256" key="3">
    <source>
        <dbReference type="ARBA" id="ARBA00023125"/>
    </source>
</evidence>
<comment type="caution">
    <text evidence="7">The sequence shown here is derived from an EMBL/GenBank/DDBJ whole genome shotgun (WGS) entry which is preliminary data.</text>
</comment>
<dbReference type="GO" id="GO:0008270">
    <property type="term" value="F:zinc ion binding"/>
    <property type="evidence" value="ECO:0007669"/>
    <property type="project" value="InterPro"/>
</dbReference>
<dbReference type="Gene3D" id="4.10.240.10">
    <property type="entry name" value="Zn(2)-C6 fungal-type DNA-binding domain"/>
    <property type="match status" value="1"/>
</dbReference>
<feature type="domain" description="Zn(2)-C6 fungal-type" evidence="6">
    <location>
        <begin position="9"/>
        <end position="40"/>
    </location>
</feature>
<accession>A0A9N8KB25</accession>
<keyword evidence="5" id="KW-0539">Nucleus</keyword>
<reference evidence="7" key="1">
    <citation type="submission" date="2020-06" db="EMBL/GenBank/DDBJ databases">
        <authorList>
            <person name="Onetto C."/>
        </authorList>
    </citation>
    <scope>NUCLEOTIDE SEQUENCE</scope>
</reference>
<comment type="subcellular location">
    <subcellularLocation>
        <location evidence="1">Nucleus</location>
    </subcellularLocation>
</comment>
<keyword evidence="2" id="KW-0805">Transcription regulation</keyword>
<sequence length="339" mass="37572">MDQTKLSRACQACRTSKVRCRRSDDDRSCARCSKAGRTCVPFEESNKRQKRFDSRPIDAIEARLGVLFDAVQDRDASPSSAAQAFTAEGTTVLDPPLATAVLDSNRITDASYSSPTDCSNAHVETSICGIIDDETASMIFDHFGADMLQHLPLMTIPLGMTVEETRQHSPVLLLAILDAAGDGFYGLDLARKLRILLVKVYSARLLDSSAYSMSLLQAFAISMVWFKDLESLQAGEEMDVFHITHAAANMAIMMGLGKRLRDWSWSTMMPRQTDNLRGATSECQFSTLEVRRMWLACYYICVNTSLASQTPNAMPWNRQMDECDDHSLVGVHYGPPGSL</sequence>
<organism evidence="7 8">
    <name type="scientific">Aureobasidium uvarum</name>
    <dbReference type="NCBI Taxonomy" id="2773716"/>
    <lineage>
        <taxon>Eukaryota</taxon>
        <taxon>Fungi</taxon>
        <taxon>Dikarya</taxon>
        <taxon>Ascomycota</taxon>
        <taxon>Pezizomycotina</taxon>
        <taxon>Dothideomycetes</taxon>
        <taxon>Dothideomycetidae</taxon>
        <taxon>Dothideales</taxon>
        <taxon>Saccotheciaceae</taxon>
        <taxon>Aureobasidium</taxon>
    </lineage>
</organism>